<dbReference type="AlphaFoldDB" id="A0AAD7LB40"/>
<accession>A0AAD7LB40</accession>
<dbReference type="PANTHER" id="PTHR21250">
    <property type="entry name" value="PRE-RRNA-PROCESSING PROTEIN TSR2 HOMOLOG"/>
    <property type="match status" value="1"/>
</dbReference>
<evidence type="ECO:0000313" key="5">
    <source>
        <dbReference type="Proteomes" id="UP001163823"/>
    </source>
</evidence>
<sequence>MESINGNQGRVPSNLQRPDSVSNLQEGITSLLSRWNGLQLAVQNQWGGRDSHQKSQQLASDIFCWLSQSKATLHVEDLENMLHECLLLSFNTEIEMAALRR</sequence>
<comment type="caution">
    <text evidence="4">The sequence shown here is derived from an EMBL/GenBank/DDBJ whole genome shotgun (WGS) entry which is preliminary data.</text>
</comment>
<dbReference type="GO" id="GO:0006364">
    <property type="term" value="P:rRNA processing"/>
    <property type="evidence" value="ECO:0007669"/>
    <property type="project" value="UniProtKB-KW"/>
</dbReference>
<name>A0AAD7LB40_QUISA</name>
<evidence type="ECO:0000256" key="1">
    <source>
        <dbReference type="ARBA" id="ARBA00006524"/>
    </source>
</evidence>
<evidence type="ECO:0000313" key="4">
    <source>
        <dbReference type="EMBL" id="KAJ7954875.1"/>
    </source>
</evidence>
<dbReference type="EMBL" id="JARAOO010000009">
    <property type="protein sequence ID" value="KAJ7954875.1"/>
    <property type="molecule type" value="Genomic_DNA"/>
</dbReference>
<keyword evidence="2" id="KW-0698">rRNA processing</keyword>
<dbReference type="InterPro" id="IPR019398">
    <property type="entry name" value="Pre-rRNA_process_TSR2"/>
</dbReference>
<organism evidence="4 5">
    <name type="scientific">Quillaja saponaria</name>
    <name type="common">Soap bark tree</name>
    <dbReference type="NCBI Taxonomy" id="32244"/>
    <lineage>
        <taxon>Eukaryota</taxon>
        <taxon>Viridiplantae</taxon>
        <taxon>Streptophyta</taxon>
        <taxon>Embryophyta</taxon>
        <taxon>Tracheophyta</taxon>
        <taxon>Spermatophyta</taxon>
        <taxon>Magnoliopsida</taxon>
        <taxon>eudicotyledons</taxon>
        <taxon>Gunneridae</taxon>
        <taxon>Pentapetalae</taxon>
        <taxon>rosids</taxon>
        <taxon>fabids</taxon>
        <taxon>Fabales</taxon>
        <taxon>Quillajaceae</taxon>
        <taxon>Quillaja</taxon>
    </lineage>
</organism>
<comment type="similarity">
    <text evidence="1">Belongs to the TSR2 family.</text>
</comment>
<keyword evidence="5" id="KW-1185">Reference proteome</keyword>
<protein>
    <submittedName>
        <fullName evidence="4">Pre-rRNA-processing protein TSR2</fullName>
    </submittedName>
</protein>
<evidence type="ECO:0000256" key="3">
    <source>
        <dbReference type="SAM" id="MobiDB-lite"/>
    </source>
</evidence>
<feature type="region of interest" description="Disordered" evidence="3">
    <location>
        <begin position="1"/>
        <end position="22"/>
    </location>
</feature>
<reference evidence="4" key="1">
    <citation type="journal article" date="2023" name="Science">
        <title>Elucidation of the pathway for biosynthesis of saponin adjuvants from the soapbark tree.</title>
        <authorList>
            <person name="Reed J."/>
            <person name="Orme A."/>
            <person name="El-Demerdash A."/>
            <person name="Owen C."/>
            <person name="Martin L.B.B."/>
            <person name="Misra R.C."/>
            <person name="Kikuchi S."/>
            <person name="Rejzek M."/>
            <person name="Martin A.C."/>
            <person name="Harkess A."/>
            <person name="Leebens-Mack J."/>
            <person name="Louveau T."/>
            <person name="Stephenson M.J."/>
            <person name="Osbourn A."/>
        </authorList>
    </citation>
    <scope>NUCLEOTIDE SEQUENCE</scope>
    <source>
        <strain evidence="4">S10</strain>
    </source>
</reference>
<proteinExistence type="inferred from homology"/>
<dbReference type="Pfam" id="PF10273">
    <property type="entry name" value="WGG"/>
    <property type="match status" value="1"/>
</dbReference>
<dbReference type="Proteomes" id="UP001163823">
    <property type="component" value="Chromosome 9"/>
</dbReference>
<dbReference type="KEGG" id="qsa:O6P43_021561"/>
<evidence type="ECO:0000256" key="2">
    <source>
        <dbReference type="ARBA" id="ARBA00022552"/>
    </source>
</evidence>
<gene>
    <name evidence="4" type="ORF">O6P43_021561</name>
</gene>